<evidence type="ECO:0000313" key="9">
    <source>
        <dbReference type="Proteomes" id="UP000292855"/>
    </source>
</evidence>
<dbReference type="GO" id="GO:0004252">
    <property type="term" value="F:serine-type endopeptidase activity"/>
    <property type="evidence" value="ECO:0007669"/>
    <property type="project" value="InterPro"/>
</dbReference>
<dbReference type="OrthoDB" id="680602at2"/>
<dbReference type="AlphaFoldDB" id="A0A4Q6XTP7"/>
<keyword evidence="2 5" id="KW-0812">Transmembrane</keyword>
<evidence type="ECO:0000256" key="2">
    <source>
        <dbReference type="ARBA" id="ARBA00022692"/>
    </source>
</evidence>
<comment type="caution">
    <text evidence="8">The sequence shown here is derived from an EMBL/GenBank/DDBJ whole genome shotgun (WGS) entry which is preliminary data.</text>
</comment>
<dbReference type="RefSeq" id="WP_130141885.1">
    <property type="nucleotide sequence ID" value="NZ_SGIT01000002.1"/>
</dbReference>
<feature type="transmembrane region" description="Helical" evidence="5">
    <location>
        <begin position="74"/>
        <end position="98"/>
    </location>
</feature>
<organism evidence="8 9">
    <name type="scientific">Sphingobacterium corticibacterium</name>
    <dbReference type="NCBI Taxonomy" id="2484746"/>
    <lineage>
        <taxon>Bacteria</taxon>
        <taxon>Pseudomonadati</taxon>
        <taxon>Bacteroidota</taxon>
        <taxon>Sphingobacteriia</taxon>
        <taxon>Sphingobacteriales</taxon>
        <taxon>Sphingobacteriaceae</taxon>
        <taxon>Sphingobacterium</taxon>
    </lineage>
</organism>
<feature type="domain" description="Peptidase S54 rhomboid" evidence="6">
    <location>
        <begin position="70"/>
        <end position="203"/>
    </location>
</feature>
<feature type="transmembrane region" description="Helical" evidence="5">
    <location>
        <begin position="20"/>
        <end position="37"/>
    </location>
</feature>
<dbReference type="InterPro" id="IPR035952">
    <property type="entry name" value="Rhomboid-like_sf"/>
</dbReference>
<dbReference type="Gene3D" id="1.20.1540.10">
    <property type="entry name" value="Rhomboid-like"/>
    <property type="match status" value="1"/>
</dbReference>
<dbReference type="Pfam" id="PF20216">
    <property type="entry name" value="DUF6576"/>
    <property type="match status" value="1"/>
</dbReference>
<feature type="transmembrane region" description="Helical" evidence="5">
    <location>
        <begin position="196"/>
        <end position="215"/>
    </location>
</feature>
<dbReference type="InterPro" id="IPR046483">
    <property type="entry name" value="DUF6576"/>
</dbReference>
<dbReference type="Proteomes" id="UP000292855">
    <property type="component" value="Unassembled WGS sequence"/>
</dbReference>
<feature type="domain" description="DUF6576" evidence="7">
    <location>
        <begin position="259"/>
        <end position="291"/>
    </location>
</feature>
<dbReference type="EMBL" id="SGIT01000002">
    <property type="protein sequence ID" value="RZF59967.1"/>
    <property type="molecule type" value="Genomic_DNA"/>
</dbReference>
<keyword evidence="8" id="KW-0645">Protease</keyword>
<evidence type="ECO:0000259" key="7">
    <source>
        <dbReference type="Pfam" id="PF20216"/>
    </source>
</evidence>
<protein>
    <submittedName>
        <fullName evidence="8">Rhomboid family intramembrane serine protease</fullName>
    </submittedName>
</protein>
<keyword evidence="9" id="KW-1185">Reference proteome</keyword>
<comment type="subcellular location">
    <subcellularLocation>
        <location evidence="1">Membrane</location>
        <topology evidence="1">Multi-pass membrane protein</topology>
    </subcellularLocation>
</comment>
<sequence>MKESVLKTFWRDTYQSKSPIPFIISVQVIIFVLIHLFDLLKEVNVLEVSLYDYAADYLSLPLSFSQFLTQPWSIITYPFLYTGLFQLLFDCLWLYWMGNIFLNFLNRRQFLFLYFSAIFLGACLYLSLGFIPILQNSVQLSFHTSTFALGAVVASVATLAPRYEVRLLLLGTVSLKTIALIYICIELIFTGLMNKAGGISFLATACWGILFIRSLHRGKDLSLLKWKKTIKKSKMKVVHQSKTASTNYSSYRHASDLPNQAEIDEILDKISVGGYESLTSREKEVLFKASKDDK</sequence>
<dbReference type="Pfam" id="PF01694">
    <property type="entry name" value="Rhomboid"/>
    <property type="match status" value="1"/>
</dbReference>
<dbReference type="GO" id="GO:0006508">
    <property type="term" value="P:proteolysis"/>
    <property type="evidence" value="ECO:0007669"/>
    <property type="project" value="UniProtKB-KW"/>
</dbReference>
<gene>
    <name evidence="8" type="ORF">EWE74_12630</name>
</gene>
<name>A0A4Q6XTP7_9SPHI</name>
<evidence type="ECO:0000256" key="1">
    <source>
        <dbReference type="ARBA" id="ARBA00004141"/>
    </source>
</evidence>
<evidence type="ECO:0000256" key="3">
    <source>
        <dbReference type="ARBA" id="ARBA00022989"/>
    </source>
</evidence>
<evidence type="ECO:0000256" key="5">
    <source>
        <dbReference type="SAM" id="Phobius"/>
    </source>
</evidence>
<reference evidence="8 9" key="1">
    <citation type="submission" date="2019-02" db="EMBL/GenBank/DDBJ databases">
        <authorList>
            <person name="Li Y."/>
        </authorList>
    </citation>
    <scope>NUCLEOTIDE SEQUENCE [LARGE SCALE GENOMIC DNA]</scope>
    <source>
        <strain evidence="8 9">30C10-4-7</strain>
    </source>
</reference>
<evidence type="ECO:0000259" key="6">
    <source>
        <dbReference type="Pfam" id="PF01694"/>
    </source>
</evidence>
<dbReference type="SUPFAM" id="SSF144091">
    <property type="entry name" value="Rhomboid-like"/>
    <property type="match status" value="1"/>
</dbReference>
<feature type="transmembrane region" description="Helical" evidence="5">
    <location>
        <begin position="110"/>
        <end position="134"/>
    </location>
</feature>
<accession>A0A4Q6XTP7</accession>
<feature type="transmembrane region" description="Helical" evidence="5">
    <location>
        <begin position="167"/>
        <end position="190"/>
    </location>
</feature>
<evidence type="ECO:0000313" key="8">
    <source>
        <dbReference type="EMBL" id="RZF59967.1"/>
    </source>
</evidence>
<dbReference type="InterPro" id="IPR022764">
    <property type="entry name" value="Peptidase_S54_rhomboid_dom"/>
</dbReference>
<keyword evidence="8" id="KW-0378">Hydrolase</keyword>
<keyword evidence="4 5" id="KW-0472">Membrane</keyword>
<dbReference type="GO" id="GO:0016020">
    <property type="term" value="C:membrane"/>
    <property type="evidence" value="ECO:0007669"/>
    <property type="project" value="UniProtKB-SubCell"/>
</dbReference>
<proteinExistence type="predicted"/>
<feature type="transmembrane region" description="Helical" evidence="5">
    <location>
        <begin position="140"/>
        <end position="160"/>
    </location>
</feature>
<evidence type="ECO:0000256" key="4">
    <source>
        <dbReference type="ARBA" id="ARBA00023136"/>
    </source>
</evidence>
<keyword evidence="3 5" id="KW-1133">Transmembrane helix</keyword>